<keyword evidence="3" id="KW-1185">Reference proteome</keyword>
<protein>
    <submittedName>
        <fullName evidence="2">Uncharacterized protein</fullName>
    </submittedName>
</protein>
<reference evidence="2 3" key="1">
    <citation type="submission" date="2021-06" db="EMBL/GenBank/DDBJ databases">
        <authorList>
            <person name="Palmer J.M."/>
        </authorList>
    </citation>
    <scope>NUCLEOTIDE SEQUENCE [LARGE SCALE GENOMIC DNA]</scope>
    <source>
        <strain evidence="2 3">AS_MEX2019</strain>
        <tissue evidence="2">Muscle</tissue>
    </source>
</reference>
<dbReference type="Proteomes" id="UP001469553">
    <property type="component" value="Unassembled WGS sequence"/>
</dbReference>
<evidence type="ECO:0000313" key="2">
    <source>
        <dbReference type="EMBL" id="MEQ2313935.1"/>
    </source>
</evidence>
<organism evidence="2 3">
    <name type="scientific">Ameca splendens</name>
    <dbReference type="NCBI Taxonomy" id="208324"/>
    <lineage>
        <taxon>Eukaryota</taxon>
        <taxon>Metazoa</taxon>
        <taxon>Chordata</taxon>
        <taxon>Craniata</taxon>
        <taxon>Vertebrata</taxon>
        <taxon>Euteleostomi</taxon>
        <taxon>Actinopterygii</taxon>
        <taxon>Neopterygii</taxon>
        <taxon>Teleostei</taxon>
        <taxon>Neoteleostei</taxon>
        <taxon>Acanthomorphata</taxon>
        <taxon>Ovalentaria</taxon>
        <taxon>Atherinomorphae</taxon>
        <taxon>Cyprinodontiformes</taxon>
        <taxon>Goodeidae</taxon>
        <taxon>Ameca</taxon>
    </lineage>
</organism>
<comment type="caution">
    <text evidence="2">The sequence shown here is derived from an EMBL/GenBank/DDBJ whole genome shotgun (WGS) entry which is preliminary data.</text>
</comment>
<dbReference type="EMBL" id="JAHRIP010084988">
    <property type="protein sequence ID" value="MEQ2313935.1"/>
    <property type="molecule type" value="Genomic_DNA"/>
</dbReference>
<gene>
    <name evidence="2" type="ORF">AMECASPLE_006993</name>
</gene>
<evidence type="ECO:0000313" key="3">
    <source>
        <dbReference type="Proteomes" id="UP001469553"/>
    </source>
</evidence>
<feature type="region of interest" description="Disordered" evidence="1">
    <location>
        <begin position="33"/>
        <end position="55"/>
    </location>
</feature>
<accession>A0ABV1A6W9</accession>
<sequence length="103" mass="11222">MRRGFTPAPTPHPRLCHGEWKGSGVQAVCSAGGRLSEGRKLEEEEEEEDEGGGLLGWQNCKNIVSHYPESVSTPVIYRQARRGKAQAALRPPYLHNPATAASV</sequence>
<proteinExistence type="predicted"/>
<name>A0ABV1A6W9_9TELE</name>
<evidence type="ECO:0000256" key="1">
    <source>
        <dbReference type="SAM" id="MobiDB-lite"/>
    </source>
</evidence>